<protein>
    <submittedName>
        <fullName evidence="1">Uncharacterized protein</fullName>
    </submittedName>
</protein>
<keyword evidence="2" id="KW-1185">Reference proteome</keyword>
<dbReference type="KEGG" id="dmt:DESME_07535"/>
<gene>
    <name evidence="1" type="ORF">DESME_07535</name>
</gene>
<dbReference type="HOGENOM" id="CLU_3268985_0_0_9"/>
<evidence type="ECO:0000313" key="2">
    <source>
        <dbReference type="Proteomes" id="UP000010847"/>
    </source>
</evidence>
<dbReference type="Proteomes" id="UP000010847">
    <property type="component" value="Chromosome"/>
</dbReference>
<dbReference type="AlphaFoldDB" id="W0E828"/>
<name>W0E828_9FIRM</name>
<evidence type="ECO:0000313" key="1">
    <source>
        <dbReference type="EMBL" id="AHF06937.1"/>
    </source>
</evidence>
<reference evidence="1 2" key="1">
    <citation type="submission" date="2013-12" db="EMBL/GenBank/DDBJ databases">
        <authorList>
            <consortium name="DOE Joint Genome Institute"/>
            <person name="Smidt H."/>
            <person name="Huntemann M."/>
            <person name="Han J."/>
            <person name="Chen A."/>
            <person name="Kyrpides N."/>
            <person name="Mavromatis K."/>
            <person name="Markowitz V."/>
            <person name="Palaniappan K."/>
            <person name="Ivanova N."/>
            <person name="Schaumberg A."/>
            <person name="Pati A."/>
            <person name="Liolios K."/>
            <person name="Nordberg H.P."/>
            <person name="Cantor M.N."/>
            <person name="Hua S.X."/>
            <person name="Woyke T."/>
        </authorList>
    </citation>
    <scope>NUCLEOTIDE SEQUENCE [LARGE SCALE GENOMIC DNA]</scope>
    <source>
        <strain evidence="2">DSM 15288</strain>
    </source>
</reference>
<organism evidence="1 2">
    <name type="scientific">Desulfitobacterium metallireducens DSM 15288</name>
    <dbReference type="NCBI Taxonomy" id="871968"/>
    <lineage>
        <taxon>Bacteria</taxon>
        <taxon>Bacillati</taxon>
        <taxon>Bacillota</taxon>
        <taxon>Clostridia</taxon>
        <taxon>Eubacteriales</taxon>
        <taxon>Desulfitobacteriaceae</taxon>
        <taxon>Desulfitobacterium</taxon>
    </lineage>
</organism>
<dbReference type="EMBL" id="CP007032">
    <property type="protein sequence ID" value="AHF06937.1"/>
    <property type="molecule type" value="Genomic_DNA"/>
</dbReference>
<sequence>MGAHKKVSRAKSPISVRDPHYTEFDVQKGRVTFKGKKRPE</sequence>
<proteinExistence type="predicted"/>
<accession>W0E828</accession>